<proteinExistence type="predicted"/>
<dbReference type="Gene3D" id="3.20.20.100">
    <property type="entry name" value="NADP-dependent oxidoreductase domain"/>
    <property type="match status" value="1"/>
</dbReference>
<dbReference type="GO" id="GO:0016491">
    <property type="term" value="F:oxidoreductase activity"/>
    <property type="evidence" value="ECO:0007669"/>
    <property type="project" value="UniProtKB-KW"/>
</dbReference>
<evidence type="ECO:0000256" key="1">
    <source>
        <dbReference type="ARBA" id="ARBA00023002"/>
    </source>
</evidence>
<dbReference type="Pfam" id="PF00248">
    <property type="entry name" value="Aldo_ket_red"/>
    <property type="match status" value="1"/>
</dbReference>
<keyword evidence="4" id="KW-1185">Reference proteome</keyword>
<dbReference type="InterPro" id="IPR023210">
    <property type="entry name" value="NADP_OxRdtase_dom"/>
</dbReference>
<evidence type="ECO:0000259" key="2">
    <source>
        <dbReference type="Pfam" id="PF00248"/>
    </source>
</evidence>
<dbReference type="InterPro" id="IPR050523">
    <property type="entry name" value="AKR_Detox_Biosynth"/>
</dbReference>
<dbReference type="CDD" id="cd19081">
    <property type="entry name" value="AKR_AKR9C1"/>
    <property type="match status" value="1"/>
</dbReference>
<dbReference type="PANTHER" id="PTHR43364">
    <property type="entry name" value="NADH-SPECIFIC METHYLGLYOXAL REDUCTASE-RELATED"/>
    <property type="match status" value="1"/>
</dbReference>
<dbReference type="SUPFAM" id="SSF51430">
    <property type="entry name" value="NAD(P)-linked oxidoreductase"/>
    <property type="match status" value="1"/>
</dbReference>
<name>A0A938Y637_9ACTN</name>
<dbReference type="GO" id="GO:0005829">
    <property type="term" value="C:cytosol"/>
    <property type="evidence" value="ECO:0007669"/>
    <property type="project" value="TreeGrafter"/>
</dbReference>
<dbReference type="PANTHER" id="PTHR43364:SF6">
    <property type="entry name" value="OXIDOREDUCTASE-RELATED"/>
    <property type="match status" value="1"/>
</dbReference>
<dbReference type="Proteomes" id="UP000663792">
    <property type="component" value="Unassembled WGS sequence"/>
</dbReference>
<gene>
    <name evidence="3" type="ORF">JL106_04065</name>
</gene>
<feature type="domain" description="NADP-dependent oxidoreductase" evidence="2">
    <location>
        <begin position="14"/>
        <end position="311"/>
    </location>
</feature>
<dbReference type="InterPro" id="IPR036812">
    <property type="entry name" value="NAD(P)_OxRdtase_dom_sf"/>
</dbReference>
<keyword evidence="1" id="KW-0560">Oxidoreductase</keyword>
<dbReference type="RefSeq" id="WP_205259385.1">
    <property type="nucleotide sequence ID" value="NZ_JAERWK010000005.1"/>
</dbReference>
<dbReference type="PRINTS" id="PR00069">
    <property type="entry name" value="ALDKETRDTASE"/>
</dbReference>
<dbReference type="EMBL" id="JAERWK010000005">
    <property type="protein sequence ID" value="MBM9466455.1"/>
    <property type="molecule type" value="Genomic_DNA"/>
</dbReference>
<evidence type="ECO:0000313" key="4">
    <source>
        <dbReference type="Proteomes" id="UP000663792"/>
    </source>
</evidence>
<sequence>MVALGTTGLDVFPLSLGGNVFGWTSDQETSFRVLDEFLDGGGNFIDTADAYSQWAPGNVGGESETILGEWLTSRGVRDRIVLATKVSALSTAKGLSAGTIERAVEDSLRRLQTDVIDLYWAHYDDADTPLEETVAAFDRLVRAGKVRALGASNFTADRLEQALKIADSTGTARYLALQPHYNLVERGIEDDLLPLAQRYGLATVPYYALASGFLTGKYRADGSAGSGGDSPRAGAARKYLDGRGRAVLPALDEVAAETGASVTAVSLAWLRTRPTVVAPIASARVPEQVADLLAGARLELTPAQAQRLTDASA</sequence>
<protein>
    <submittedName>
        <fullName evidence="3">Aldo/keto reductase</fullName>
    </submittedName>
</protein>
<accession>A0A938Y637</accession>
<dbReference type="AlphaFoldDB" id="A0A938Y637"/>
<organism evidence="3 4">
    <name type="scientific">Nakamurella leprariae</name>
    <dbReference type="NCBI Taxonomy" id="2803911"/>
    <lineage>
        <taxon>Bacteria</taxon>
        <taxon>Bacillati</taxon>
        <taxon>Actinomycetota</taxon>
        <taxon>Actinomycetes</taxon>
        <taxon>Nakamurellales</taxon>
        <taxon>Nakamurellaceae</taxon>
        <taxon>Nakamurella</taxon>
    </lineage>
</organism>
<reference evidence="3" key="1">
    <citation type="submission" date="2021-01" db="EMBL/GenBank/DDBJ databases">
        <title>YIM 132084 draft genome.</title>
        <authorList>
            <person name="An D."/>
        </authorList>
    </citation>
    <scope>NUCLEOTIDE SEQUENCE</scope>
    <source>
        <strain evidence="3">YIM 132084</strain>
    </source>
</reference>
<dbReference type="InterPro" id="IPR020471">
    <property type="entry name" value="AKR"/>
</dbReference>
<evidence type="ECO:0000313" key="3">
    <source>
        <dbReference type="EMBL" id="MBM9466455.1"/>
    </source>
</evidence>
<dbReference type="FunFam" id="3.20.20.100:FF:000004">
    <property type="entry name" value="Oxidoreductase, aldo/keto reductase"/>
    <property type="match status" value="1"/>
</dbReference>
<comment type="caution">
    <text evidence="3">The sequence shown here is derived from an EMBL/GenBank/DDBJ whole genome shotgun (WGS) entry which is preliminary data.</text>
</comment>